<dbReference type="AlphaFoldDB" id="A0A150P959"/>
<dbReference type="EMBL" id="JELX01003462">
    <property type="protein sequence ID" value="KYF52170.1"/>
    <property type="molecule type" value="Genomic_DNA"/>
</dbReference>
<comment type="caution">
    <text evidence="1">The sequence shown here is derived from an EMBL/GenBank/DDBJ whole genome shotgun (WGS) entry which is preliminary data.</text>
</comment>
<dbReference type="Proteomes" id="UP000075604">
    <property type="component" value="Unassembled WGS sequence"/>
</dbReference>
<dbReference type="PROSITE" id="PS51257">
    <property type="entry name" value="PROKAR_LIPOPROTEIN"/>
    <property type="match status" value="1"/>
</dbReference>
<proteinExistence type="predicted"/>
<gene>
    <name evidence="1" type="ORF">BE04_18665</name>
</gene>
<sequence>MNARFGRTLAAAILLVAGTSGCGTDEQPYQAKPAFSGQKPSLPAVPTLPAKNKKQGDAYTVWGVTHDLRSRVHFEDVNGKKLSIVGYIVKTNLAEAPPCSVHKTGKADPPDCKAPVPSFAIADEKGETKDMIEVMGWASNFAQIYSLIEAIDRAPRGKENEAKLTDEFWGQDLPNPIPAVGAKVKVTGTYGVTFTKSTGGAAANPKYGIMSAEQIEYLEPPTEKATLPGMKRRP</sequence>
<evidence type="ECO:0000313" key="1">
    <source>
        <dbReference type="EMBL" id="KYF52170.1"/>
    </source>
</evidence>
<name>A0A150P959_SORCE</name>
<accession>A0A150P959</accession>
<organism evidence="1 2">
    <name type="scientific">Sorangium cellulosum</name>
    <name type="common">Polyangium cellulosum</name>
    <dbReference type="NCBI Taxonomy" id="56"/>
    <lineage>
        <taxon>Bacteria</taxon>
        <taxon>Pseudomonadati</taxon>
        <taxon>Myxococcota</taxon>
        <taxon>Polyangia</taxon>
        <taxon>Polyangiales</taxon>
        <taxon>Polyangiaceae</taxon>
        <taxon>Sorangium</taxon>
    </lineage>
</organism>
<evidence type="ECO:0008006" key="3">
    <source>
        <dbReference type="Google" id="ProtNLM"/>
    </source>
</evidence>
<reference evidence="1 2" key="1">
    <citation type="submission" date="2014-02" db="EMBL/GenBank/DDBJ databases">
        <title>The small core and large imbalanced accessory genome model reveals a collaborative survival strategy of Sorangium cellulosum strains in nature.</title>
        <authorList>
            <person name="Han K."/>
            <person name="Peng R."/>
            <person name="Blom J."/>
            <person name="Li Y.-Z."/>
        </authorList>
    </citation>
    <scope>NUCLEOTIDE SEQUENCE [LARGE SCALE GENOMIC DNA]</scope>
    <source>
        <strain evidence="1 2">So0157-18</strain>
    </source>
</reference>
<protein>
    <recommendedName>
        <fullName evidence="3">Lipoprotein</fullName>
    </recommendedName>
</protein>
<evidence type="ECO:0000313" key="2">
    <source>
        <dbReference type="Proteomes" id="UP000075604"/>
    </source>
</evidence>